<dbReference type="AlphaFoldDB" id="A0A0G1ERB7"/>
<evidence type="ECO:0000313" key="1">
    <source>
        <dbReference type="EMBL" id="KKS85586.1"/>
    </source>
</evidence>
<dbReference type="STRING" id="1618436.UV59_C0006G0042"/>
<evidence type="ECO:0000313" key="2">
    <source>
        <dbReference type="Proteomes" id="UP000034543"/>
    </source>
</evidence>
<sequence length="1102" mass="121842">MNRELLEQLLFDIESLRNDVVYSLKIPADADLLALEKRLQEIDPPTFRSVAEDIKKRFIIVNKSLPYWNLEKILGSSPENLFISPNALGNLLTFLTNEIDKFTQASRATPETISKFAPTIPENLSQLVAAFEEHEAQKAAEFARLKRRINWAKVSMDRHNQMVIYGLELLDPKLAGEPALELISLEVNRAAQENQTVSPQEILNIVDRKIRITAEVNPIYQVALVTFEQIKKDIPSEQLFKVVNDAQIEAVNSNIPILDPLRYPQPLLPPLTVRRAQAHKIIKPNFLARDAAFLTDAFTTTSLLHSPASRADLITDAQQDIARAYSGTEREQKLQLLNQVINNPQIIGTLALTLIPYSEPPPLTQIISRRTIQQFVAAETELLVTPTAQVYETSNQLLKNLQITQPLVKFTTLFQPLFITVSRKDIRDFGVQAEPTQREIELKIRNELSDFNRKLSLLYTNISDQPISTNDLHLEITGYEVESVAKLKKTLGNISALNEDQIERLVRKHATQLRRYLDAKVKEVDLQPNPVRELTKLQHGLQNNVSENELRRLVKNVRESVPEKDWTRLQKTLLEYKQLAFITPTLKIKATPEQKFPFTSYRRPEDMRRPTPAKGISDYLTEPGWFVDEFGPIIPTPGAISAPRGNMLSQGFGSLLNNALGLGPRLLGRQAAGAVTRGAASTAARGAVGWAAANPVVVAVIAVLVLLIAIPLVQSMVTTGSFLPNISQEQAGLINENGLASGTCPISNPGPILVAAYSGDKTGNYKIDGHGSRAYWSRYAGNPNCAASSGNECPYPLPDIPQPCWNLSCPYYGMAIDVPSADGDKSVHVPYPCPNAGSCDDQEVWWVLTDFNGPGNGARFKTDREYNGHQWTMYLTHMNWVPGTGKGSRFRAVPKELGISDSVGAYQVDHLHFEIGMDSTGIDPTPFCYGGAGAPQGGVSIPAPGGPKCTVPTNPQSYCYIDNASLNPNIRSAFGNEAQNAAITCKRETTSGNPAALNKGCLSNASQEYSVGLFQINTLCHTPPDLSSQLQQKFGVSLCSEGFNWSGACDGKTKWCSIKNNQVVDYCRMYFSDPENNIRAAADIQRQYGWSIWSGARACGIR</sequence>
<organism evidence="1 2">
    <name type="scientific">Candidatus Gottesmanbacteria bacterium GW2011_GWA1_43_11</name>
    <dbReference type="NCBI Taxonomy" id="1618436"/>
    <lineage>
        <taxon>Bacteria</taxon>
        <taxon>Candidatus Gottesmaniibacteriota</taxon>
    </lineage>
</organism>
<reference evidence="1 2" key="1">
    <citation type="journal article" date="2015" name="Nature">
        <title>rRNA introns, odd ribosomes, and small enigmatic genomes across a large radiation of phyla.</title>
        <authorList>
            <person name="Brown C.T."/>
            <person name="Hug L.A."/>
            <person name="Thomas B.C."/>
            <person name="Sharon I."/>
            <person name="Castelle C.J."/>
            <person name="Singh A."/>
            <person name="Wilkins M.J."/>
            <person name="Williams K.H."/>
            <person name="Banfield J.F."/>
        </authorList>
    </citation>
    <scope>NUCLEOTIDE SEQUENCE [LARGE SCALE GENOMIC DNA]</scope>
</reference>
<dbReference type="Proteomes" id="UP000034543">
    <property type="component" value="Unassembled WGS sequence"/>
</dbReference>
<name>A0A0G1ERB7_9BACT</name>
<protein>
    <submittedName>
        <fullName evidence="1">Uncharacterized protein</fullName>
    </submittedName>
</protein>
<proteinExistence type="predicted"/>
<dbReference type="PATRIC" id="fig|1618436.3.peg.338"/>
<gene>
    <name evidence="1" type="ORF">UV59_C0006G0042</name>
</gene>
<dbReference type="EMBL" id="LCFB01000006">
    <property type="protein sequence ID" value="KKS85586.1"/>
    <property type="molecule type" value="Genomic_DNA"/>
</dbReference>
<comment type="caution">
    <text evidence="1">The sequence shown here is derived from an EMBL/GenBank/DDBJ whole genome shotgun (WGS) entry which is preliminary data.</text>
</comment>
<accession>A0A0G1ERB7</accession>